<dbReference type="Pfam" id="PF02518">
    <property type="entry name" value="HATPase_c"/>
    <property type="match status" value="1"/>
</dbReference>
<dbReference type="Gene3D" id="1.10.287.130">
    <property type="match status" value="1"/>
</dbReference>
<keyword evidence="7 14" id="KW-0418">Kinase</keyword>
<dbReference type="Gene3D" id="3.30.565.10">
    <property type="entry name" value="Histidine kinase-like ATPase, C-terminal domain"/>
    <property type="match status" value="1"/>
</dbReference>
<protein>
    <recommendedName>
        <fullName evidence="3">histidine kinase</fullName>
        <ecNumber evidence="3">2.7.13.3</ecNumber>
    </recommendedName>
</protein>
<comment type="caution">
    <text evidence="14">The sequence shown here is derived from an EMBL/GenBank/DDBJ whole genome shotgun (WGS) entry which is preliminary data.</text>
</comment>
<feature type="transmembrane region" description="Helical" evidence="11">
    <location>
        <begin position="161"/>
        <end position="182"/>
    </location>
</feature>
<dbReference type="InterPro" id="IPR003660">
    <property type="entry name" value="HAMP_dom"/>
</dbReference>
<accession>A0ABP7CTC5</accession>
<evidence type="ECO:0000259" key="13">
    <source>
        <dbReference type="PROSITE" id="PS50885"/>
    </source>
</evidence>
<dbReference type="SMART" id="SM00388">
    <property type="entry name" value="HisKA"/>
    <property type="match status" value="1"/>
</dbReference>
<evidence type="ECO:0000256" key="7">
    <source>
        <dbReference type="ARBA" id="ARBA00022777"/>
    </source>
</evidence>
<dbReference type="EC" id="2.7.13.3" evidence="3"/>
<dbReference type="Proteomes" id="UP001500902">
    <property type="component" value="Unassembled WGS sequence"/>
</dbReference>
<evidence type="ECO:0000256" key="10">
    <source>
        <dbReference type="ARBA" id="ARBA00023136"/>
    </source>
</evidence>
<evidence type="ECO:0000256" key="11">
    <source>
        <dbReference type="SAM" id="Phobius"/>
    </source>
</evidence>
<dbReference type="PANTHER" id="PTHR45436">
    <property type="entry name" value="SENSOR HISTIDINE KINASE YKOH"/>
    <property type="match status" value="1"/>
</dbReference>
<evidence type="ECO:0000259" key="12">
    <source>
        <dbReference type="PROSITE" id="PS50109"/>
    </source>
</evidence>
<sequence>MPLYPRRLSVHGRLTLATAILSLIVLTAVAVVVDVLVRDRVRQETYRSTEKAAIEWIGAMGTAMPTTATTSEVDFLQLVDAMGNVVAANPAAAGRPPISTLWPSSDNRIQHGRSCSVGECVLFTATRPSPEEEELLWGGASHVVYSGRTEPAVLGTGRLELGLAAGVLAATALVSGTATFLIRRTLRPVEEMRTRIAEITLTDLGLRVRAPPGRDSIALLAHTANDTLSRLEEAVEQQRHYASMVSHELRTPLTGLLTRLEEALAYPDVDLRATVQDALASAERFQTIIDAMLMLAQVRTATPECRERVDLSALVRDEVACRGAEPMIRARVEDDLQVMGNRVQLAEVLTNLLVNAQRHARTRVEVTVRHSDGQAVVTVADDGKGVAPQDRERVFEAFVRLDEARDRDPGGSGLGLAISRAIAHAHHGTLTMEDAPRGATFALRLPLPEHGG</sequence>
<gene>
    <name evidence="14" type="ORF">GCM10022224_069340</name>
</gene>
<dbReference type="InterPro" id="IPR050428">
    <property type="entry name" value="TCS_sensor_his_kinase"/>
</dbReference>
<dbReference type="Gene3D" id="6.10.340.10">
    <property type="match status" value="1"/>
</dbReference>
<dbReference type="Pfam" id="PF00512">
    <property type="entry name" value="HisKA"/>
    <property type="match status" value="1"/>
</dbReference>
<dbReference type="InterPro" id="IPR036097">
    <property type="entry name" value="HisK_dim/P_sf"/>
</dbReference>
<dbReference type="CDD" id="cd00082">
    <property type="entry name" value="HisKA"/>
    <property type="match status" value="1"/>
</dbReference>
<dbReference type="InterPro" id="IPR004358">
    <property type="entry name" value="Sig_transdc_His_kin-like_C"/>
</dbReference>
<evidence type="ECO:0000256" key="5">
    <source>
        <dbReference type="ARBA" id="ARBA00022679"/>
    </source>
</evidence>
<comment type="catalytic activity">
    <reaction evidence="1">
        <text>ATP + protein L-histidine = ADP + protein N-phospho-L-histidine.</text>
        <dbReference type="EC" id="2.7.13.3"/>
    </reaction>
</comment>
<dbReference type="SUPFAM" id="SSF55874">
    <property type="entry name" value="ATPase domain of HSP90 chaperone/DNA topoisomerase II/histidine kinase"/>
    <property type="match status" value="1"/>
</dbReference>
<organism evidence="14 15">
    <name type="scientific">Nonomuraea antimicrobica</name>
    <dbReference type="NCBI Taxonomy" id="561173"/>
    <lineage>
        <taxon>Bacteria</taxon>
        <taxon>Bacillati</taxon>
        <taxon>Actinomycetota</taxon>
        <taxon>Actinomycetes</taxon>
        <taxon>Streptosporangiales</taxon>
        <taxon>Streptosporangiaceae</taxon>
        <taxon>Nonomuraea</taxon>
    </lineage>
</organism>
<dbReference type="GO" id="GO:0016301">
    <property type="term" value="F:kinase activity"/>
    <property type="evidence" value="ECO:0007669"/>
    <property type="project" value="UniProtKB-KW"/>
</dbReference>
<evidence type="ECO:0000256" key="4">
    <source>
        <dbReference type="ARBA" id="ARBA00022553"/>
    </source>
</evidence>
<keyword evidence="10 11" id="KW-0472">Membrane</keyword>
<evidence type="ECO:0000256" key="3">
    <source>
        <dbReference type="ARBA" id="ARBA00012438"/>
    </source>
</evidence>
<comment type="subcellular location">
    <subcellularLocation>
        <location evidence="2">Cell membrane</location>
    </subcellularLocation>
</comment>
<dbReference type="PANTHER" id="PTHR45436:SF5">
    <property type="entry name" value="SENSOR HISTIDINE KINASE TRCS"/>
    <property type="match status" value="1"/>
</dbReference>
<evidence type="ECO:0000313" key="15">
    <source>
        <dbReference type="Proteomes" id="UP001500902"/>
    </source>
</evidence>
<proteinExistence type="predicted"/>
<evidence type="ECO:0000256" key="2">
    <source>
        <dbReference type="ARBA" id="ARBA00004236"/>
    </source>
</evidence>
<dbReference type="InterPro" id="IPR036890">
    <property type="entry name" value="HATPase_C_sf"/>
</dbReference>
<keyword evidence="8 11" id="KW-1133">Transmembrane helix</keyword>
<keyword evidence="5" id="KW-0808">Transferase</keyword>
<dbReference type="InterPro" id="IPR005467">
    <property type="entry name" value="His_kinase_dom"/>
</dbReference>
<dbReference type="RefSeq" id="WP_344887515.1">
    <property type="nucleotide sequence ID" value="NZ_BAAAZP010000140.1"/>
</dbReference>
<dbReference type="InterPro" id="IPR003594">
    <property type="entry name" value="HATPase_dom"/>
</dbReference>
<evidence type="ECO:0000256" key="8">
    <source>
        <dbReference type="ARBA" id="ARBA00022989"/>
    </source>
</evidence>
<dbReference type="InterPro" id="IPR003661">
    <property type="entry name" value="HisK_dim/P_dom"/>
</dbReference>
<evidence type="ECO:0000256" key="9">
    <source>
        <dbReference type="ARBA" id="ARBA00023012"/>
    </source>
</evidence>
<keyword evidence="6 11" id="KW-0812">Transmembrane</keyword>
<dbReference type="SUPFAM" id="SSF47384">
    <property type="entry name" value="Homodimeric domain of signal transducing histidine kinase"/>
    <property type="match status" value="1"/>
</dbReference>
<dbReference type="SMART" id="SM00387">
    <property type="entry name" value="HATPase_c"/>
    <property type="match status" value="1"/>
</dbReference>
<keyword evidence="15" id="KW-1185">Reference proteome</keyword>
<dbReference type="PRINTS" id="PR00344">
    <property type="entry name" value="BCTRLSENSOR"/>
</dbReference>
<feature type="transmembrane region" description="Helical" evidence="11">
    <location>
        <begin position="14"/>
        <end position="37"/>
    </location>
</feature>
<dbReference type="SMART" id="SM00304">
    <property type="entry name" value="HAMP"/>
    <property type="match status" value="1"/>
</dbReference>
<evidence type="ECO:0000256" key="1">
    <source>
        <dbReference type="ARBA" id="ARBA00000085"/>
    </source>
</evidence>
<dbReference type="EMBL" id="BAAAZP010000140">
    <property type="protein sequence ID" value="GAA3693938.1"/>
    <property type="molecule type" value="Genomic_DNA"/>
</dbReference>
<keyword evidence="4" id="KW-0597">Phosphoprotein</keyword>
<dbReference type="PROSITE" id="PS50885">
    <property type="entry name" value="HAMP"/>
    <property type="match status" value="1"/>
</dbReference>
<evidence type="ECO:0000256" key="6">
    <source>
        <dbReference type="ARBA" id="ARBA00022692"/>
    </source>
</evidence>
<reference evidence="15" key="1">
    <citation type="journal article" date="2019" name="Int. J. Syst. Evol. Microbiol.">
        <title>The Global Catalogue of Microorganisms (GCM) 10K type strain sequencing project: providing services to taxonomists for standard genome sequencing and annotation.</title>
        <authorList>
            <consortium name="The Broad Institute Genomics Platform"/>
            <consortium name="The Broad Institute Genome Sequencing Center for Infectious Disease"/>
            <person name="Wu L."/>
            <person name="Ma J."/>
        </authorList>
    </citation>
    <scope>NUCLEOTIDE SEQUENCE [LARGE SCALE GENOMIC DNA]</scope>
    <source>
        <strain evidence="15">JCM 16904</strain>
    </source>
</reference>
<dbReference type="PROSITE" id="PS50109">
    <property type="entry name" value="HIS_KIN"/>
    <property type="match status" value="1"/>
</dbReference>
<feature type="domain" description="HAMP" evidence="13">
    <location>
        <begin position="183"/>
        <end position="236"/>
    </location>
</feature>
<name>A0ABP7CTC5_9ACTN</name>
<evidence type="ECO:0000313" key="14">
    <source>
        <dbReference type="EMBL" id="GAA3693938.1"/>
    </source>
</evidence>
<feature type="domain" description="Histidine kinase" evidence="12">
    <location>
        <begin position="244"/>
        <end position="449"/>
    </location>
</feature>
<keyword evidence="9" id="KW-0902">Two-component regulatory system</keyword>